<sequence length="188" mass="21196">MSVIVKALTVLEMQRIFALIYFLFAYQQWIRTHRRGQWVLTQGRRVSHLIGASNLLFLQEIAHHPHVIHFALAVAIDMHMEDDVDALTKNADLGCSAATTNCSITPQSTVDDEHEVVKHKADEESGRVGSGEGSNEGEEDAEEFFTVKALPHQWGNEEVLVRLYIFPFPDVWQSAESSTTLFSVDTKE</sequence>
<reference evidence="4" key="1">
    <citation type="submission" date="2017-02" db="UniProtKB">
        <authorList>
            <consortium name="WormBaseParasite"/>
        </authorList>
    </citation>
    <scope>IDENTIFICATION</scope>
</reference>
<dbReference type="AlphaFoldDB" id="A0A0R3WEV5"/>
<proteinExistence type="predicted"/>
<evidence type="ECO:0000313" key="3">
    <source>
        <dbReference type="Proteomes" id="UP000282613"/>
    </source>
</evidence>
<organism evidence="4">
    <name type="scientific">Taenia asiatica</name>
    <name type="common">Asian tapeworm</name>
    <dbReference type="NCBI Taxonomy" id="60517"/>
    <lineage>
        <taxon>Eukaryota</taxon>
        <taxon>Metazoa</taxon>
        <taxon>Spiralia</taxon>
        <taxon>Lophotrochozoa</taxon>
        <taxon>Platyhelminthes</taxon>
        <taxon>Cestoda</taxon>
        <taxon>Eucestoda</taxon>
        <taxon>Cyclophyllidea</taxon>
        <taxon>Taeniidae</taxon>
        <taxon>Taenia</taxon>
    </lineage>
</organism>
<dbReference type="EMBL" id="UYRS01019120">
    <property type="protein sequence ID" value="VDK43057.1"/>
    <property type="molecule type" value="Genomic_DNA"/>
</dbReference>
<evidence type="ECO:0000313" key="2">
    <source>
        <dbReference type="EMBL" id="VDK43057.1"/>
    </source>
</evidence>
<evidence type="ECO:0000313" key="4">
    <source>
        <dbReference type="WBParaSite" id="TASK_0000936901-mRNA-1"/>
    </source>
</evidence>
<evidence type="ECO:0000256" key="1">
    <source>
        <dbReference type="SAM" id="MobiDB-lite"/>
    </source>
</evidence>
<name>A0A0R3WEV5_TAEAS</name>
<keyword evidence="3" id="KW-1185">Reference proteome</keyword>
<protein>
    <submittedName>
        <fullName evidence="2 4">Uncharacterized protein</fullName>
    </submittedName>
</protein>
<feature type="region of interest" description="Disordered" evidence="1">
    <location>
        <begin position="118"/>
        <end position="140"/>
    </location>
</feature>
<accession>A0A0R3WEV5</accession>
<dbReference type="Proteomes" id="UP000282613">
    <property type="component" value="Unassembled WGS sequence"/>
</dbReference>
<reference evidence="2 3" key="2">
    <citation type="submission" date="2018-11" db="EMBL/GenBank/DDBJ databases">
        <authorList>
            <consortium name="Pathogen Informatics"/>
        </authorList>
    </citation>
    <scope>NUCLEOTIDE SEQUENCE [LARGE SCALE GENOMIC DNA]</scope>
</reference>
<gene>
    <name evidence="2" type="ORF">TASK_LOCUS9370</name>
</gene>
<dbReference type="WBParaSite" id="TASK_0000936901-mRNA-1">
    <property type="protein sequence ID" value="TASK_0000936901-mRNA-1"/>
    <property type="gene ID" value="TASK_0000936901"/>
</dbReference>